<dbReference type="EMBL" id="MU856665">
    <property type="protein sequence ID" value="KAK3896428.1"/>
    <property type="molecule type" value="Genomic_DNA"/>
</dbReference>
<reference evidence="1" key="1">
    <citation type="journal article" date="2023" name="Mol. Phylogenet. Evol.">
        <title>Genome-scale phylogeny and comparative genomics of the fungal order Sordariales.</title>
        <authorList>
            <person name="Hensen N."/>
            <person name="Bonometti L."/>
            <person name="Westerberg I."/>
            <person name="Brannstrom I.O."/>
            <person name="Guillou S."/>
            <person name="Cros-Aarteil S."/>
            <person name="Calhoun S."/>
            <person name="Haridas S."/>
            <person name="Kuo A."/>
            <person name="Mondo S."/>
            <person name="Pangilinan J."/>
            <person name="Riley R."/>
            <person name="LaButti K."/>
            <person name="Andreopoulos B."/>
            <person name="Lipzen A."/>
            <person name="Chen C."/>
            <person name="Yan M."/>
            <person name="Daum C."/>
            <person name="Ng V."/>
            <person name="Clum A."/>
            <person name="Steindorff A."/>
            <person name="Ohm R.A."/>
            <person name="Martin F."/>
            <person name="Silar P."/>
            <person name="Natvig D.O."/>
            <person name="Lalanne C."/>
            <person name="Gautier V."/>
            <person name="Ament-Velasquez S.L."/>
            <person name="Kruys A."/>
            <person name="Hutchinson M.I."/>
            <person name="Powell A.J."/>
            <person name="Barry K."/>
            <person name="Miller A.N."/>
            <person name="Grigoriev I.V."/>
            <person name="Debuchy R."/>
            <person name="Gladieux P."/>
            <person name="Hiltunen Thoren M."/>
            <person name="Johannesson H."/>
        </authorList>
    </citation>
    <scope>NUCLEOTIDE SEQUENCE</scope>
    <source>
        <strain evidence="1">CBS 103.79</strain>
    </source>
</reference>
<comment type="caution">
    <text evidence="1">The sequence shown here is derived from an EMBL/GenBank/DDBJ whole genome shotgun (WGS) entry which is preliminary data.</text>
</comment>
<organism evidence="1 2">
    <name type="scientific">Staphylotrichum tortipilum</name>
    <dbReference type="NCBI Taxonomy" id="2831512"/>
    <lineage>
        <taxon>Eukaryota</taxon>
        <taxon>Fungi</taxon>
        <taxon>Dikarya</taxon>
        <taxon>Ascomycota</taxon>
        <taxon>Pezizomycotina</taxon>
        <taxon>Sordariomycetes</taxon>
        <taxon>Sordariomycetidae</taxon>
        <taxon>Sordariales</taxon>
        <taxon>Chaetomiaceae</taxon>
        <taxon>Staphylotrichum</taxon>
    </lineage>
</organism>
<dbReference type="Proteomes" id="UP001303889">
    <property type="component" value="Unassembled WGS sequence"/>
</dbReference>
<proteinExistence type="predicted"/>
<dbReference type="AlphaFoldDB" id="A0AAN6MAH8"/>
<feature type="non-terminal residue" evidence="1">
    <location>
        <position position="1"/>
    </location>
</feature>
<gene>
    <name evidence="1" type="ORF">C8A05DRAFT_20594</name>
</gene>
<sequence length="189" mass="22000">WGQEERQRQATEIEEVEQFREILREWSVGCTWCRAIGEEPGVYRGHGIQECMEDDAANVRRTVERVRGVVRWAPYSCCFDCGLPQEICSRYEPRGPAGGFQRIAGRRCQYMGLLMAMVVSLWGAGEYEGSQQWYTYLREQGAAIEAQDTDGWFRWLGRKVQWGGIESNEMCRAVVWLYRQGRNRKRRGA</sequence>
<accession>A0AAN6MAH8</accession>
<name>A0AAN6MAH8_9PEZI</name>
<keyword evidence="2" id="KW-1185">Reference proteome</keyword>
<reference evidence="1" key="2">
    <citation type="submission" date="2023-05" db="EMBL/GenBank/DDBJ databases">
        <authorList>
            <consortium name="Lawrence Berkeley National Laboratory"/>
            <person name="Steindorff A."/>
            <person name="Hensen N."/>
            <person name="Bonometti L."/>
            <person name="Westerberg I."/>
            <person name="Brannstrom I.O."/>
            <person name="Guillou S."/>
            <person name="Cros-Aarteil S."/>
            <person name="Calhoun S."/>
            <person name="Haridas S."/>
            <person name="Kuo A."/>
            <person name="Mondo S."/>
            <person name="Pangilinan J."/>
            <person name="Riley R."/>
            <person name="Labutti K."/>
            <person name="Andreopoulos B."/>
            <person name="Lipzen A."/>
            <person name="Chen C."/>
            <person name="Yanf M."/>
            <person name="Daum C."/>
            <person name="Ng V."/>
            <person name="Clum A."/>
            <person name="Ohm R."/>
            <person name="Martin F."/>
            <person name="Silar P."/>
            <person name="Natvig D."/>
            <person name="Lalanne C."/>
            <person name="Gautier V."/>
            <person name="Ament-Velasquez S.L."/>
            <person name="Kruys A."/>
            <person name="Hutchinson M.I."/>
            <person name="Powell A.J."/>
            <person name="Barry K."/>
            <person name="Miller A.N."/>
            <person name="Grigoriev I.V."/>
            <person name="Debuchy R."/>
            <person name="Gladieux P."/>
            <person name="Thoren M.H."/>
            <person name="Johannesson H."/>
        </authorList>
    </citation>
    <scope>NUCLEOTIDE SEQUENCE</scope>
    <source>
        <strain evidence="1">CBS 103.79</strain>
    </source>
</reference>
<evidence type="ECO:0000313" key="1">
    <source>
        <dbReference type="EMBL" id="KAK3896428.1"/>
    </source>
</evidence>
<evidence type="ECO:0000313" key="2">
    <source>
        <dbReference type="Proteomes" id="UP001303889"/>
    </source>
</evidence>
<protein>
    <submittedName>
        <fullName evidence="1">Uncharacterized protein</fullName>
    </submittedName>
</protein>